<evidence type="ECO:0000259" key="1">
    <source>
        <dbReference type="Pfam" id="PF00534"/>
    </source>
</evidence>
<sequence>MRVVHIVESFGGGVYSYFKDLAHFFSKVDDIETIIIYSNNRKEVSEEQIKNDFPKNITMICVEMQRELKPIKDIKATLKLRNLLKSIKPDVVHLHSSKAGVIGRWATTFMVKRKAIYYTPHGYSFLRLDISPLKRKIFYNIEKFTQLLFGGTTIACGDTEYNIARKIGKSMLVRNGINLDKLSKYYIPKINNTNTITIGTIGRIMPQKNPQLFNQIAETFPKYRFIWIGDGDQKELLTASNIIVTGWIHNQTDLYDSLNSLDVYIQTSLWEGLPIAVLEAMAFHKPIVATNVIGNKDIVQDSINGYLFEKVEDLVPLVHELENSSLRAKLGTNAYIDCTNKYNKETNFTILSTIYTESLNRL</sequence>
<gene>
    <name evidence="3" type="ORF">GJV76_00190</name>
</gene>
<reference evidence="3 4" key="1">
    <citation type="submission" date="2019-11" db="EMBL/GenBank/DDBJ databases">
        <title>Genome of Strain BIT-d1.</title>
        <authorList>
            <person name="Yang Y."/>
        </authorList>
    </citation>
    <scope>NUCLEOTIDE SEQUENCE [LARGE SCALE GENOMIC DNA]</scope>
    <source>
        <strain evidence="3 4">BIT-d1</strain>
    </source>
</reference>
<keyword evidence="4" id="KW-1185">Reference proteome</keyword>
<evidence type="ECO:0000313" key="4">
    <source>
        <dbReference type="Proteomes" id="UP000438760"/>
    </source>
</evidence>
<dbReference type="Pfam" id="PF13439">
    <property type="entry name" value="Glyco_transf_4"/>
    <property type="match status" value="1"/>
</dbReference>
<evidence type="ECO:0000259" key="2">
    <source>
        <dbReference type="Pfam" id="PF13439"/>
    </source>
</evidence>
<dbReference type="Gene3D" id="3.40.50.2000">
    <property type="entry name" value="Glycogen Phosphorylase B"/>
    <property type="match status" value="2"/>
</dbReference>
<comment type="caution">
    <text evidence="3">The sequence shown here is derived from an EMBL/GenBank/DDBJ whole genome shotgun (WGS) entry which is preliminary data.</text>
</comment>
<dbReference type="SUPFAM" id="SSF53756">
    <property type="entry name" value="UDP-Glycosyltransferase/glycogen phosphorylase"/>
    <property type="match status" value="1"/>
</dbReference>
<dbReference type="InterPro" id="IPR001296">
    <property type="entry name" value="Glyco_trans_1"/>
</dbReference>
<dbReference type="InterPro" id="IPR028098">
    <property type="entry name" value="Glyco_trans_4-like_N"/>
</dbReference>
<feature type="domain" description="Glycosyltransferase subfamily 4-like N-terminal" evidence="2">
    <location>
        <begin position="12"/>
        <end position="180"/>
    </location>
</feature>
<accession>A0A6I3LK98</accession>
<protein>
    <submittedName>
        <fullName evidence="3">Glycosyltransferase</fullName>
    </submittedName>
</protein>
<dbReference type="PANTHER" id="PTHR45947">
    <property type="entry name" value="SULFOQUINOVOSYL TRANSFERASE SQD2"/>
    <property type="match status" value="1"/>
</dbReference>
<dbReference type="EMBL" id="WMJX01000001">
    <property type="protein sequence ID" value="MTG96572.1"/>
    <property type="molecule type" value="Genomic_DNA"/>
</dbReference>
<dbReference type="AlphaFoldDB" id="A0A6I3LK98"/>
<dbReference type="InterPro" id="IPR050194">
    <property type="entry name" value="Glycosyltransferase_grp1"/>
</dbReference>
<feature type="domain" description="Glycosyl transferase family 1" evidence="1">
    <location>
        <begin position="192"/>
        <end position="335"/>
    </location>
</feature>
<dbReference type="OrthoDB" id="9806653at2"/>
<organism evidence="3 4">
    <name type="scientific">Myroides albus</name>
    <dbReference type="NCBI Taxonomy" id="2562892"/>
    <lineage>
        <taxon>Bacteria</taxon>
        <taxon>Pseudomonadati</taxon>
        <taxon>Bacteroidota</taxon>
        <taxon>Flavobacteriia</taxon>
        <taxon>Flavobacteriales</taxon>
        <taxon>Flavobacteriaceae</taxon>
        <taxon>Myroides</taxon>
    </lineage>
</organism>
<name>A0A6I3LK98_9FLAO</name>
<keyword evidence="3" id="KW-0808">Transferase</keyword>
<dbReference type="RefSeq" id="WP_155090629.1">
    <property type="nucleotide sequence ID" value="NZ_CP102754.1"/>
</dbReference>
<dbReference type="PANTHER" id="PTHR45947:SF3">
    <property type="entry name" value="SULFOQUINOVOSYL TRANSFERASE SQD2"/>
    <property type="match status" value="1"/>
</dbReference>
<dbReference type="Proteomes" id="UP000438760">
    <property type="component" value="Unassembled WGS sequence"/>
</dbReference>
<proteinExistence type="predicted"/>
<evidence type="ECO:0000313" key="3">
    <source>
        <dbReference type="EMBL" id="MTG96572.1"/>
    </source>
</evidence>
<dbReference type="Pfam" id="PF00534">
    <property type="entry name" value="Glycos_transf_1"/>
    <property type="match status" value="1"/>
</dbReference>
<dbReference type="GO" id="GO:0016757">
    <property type="term" value="F:glycosyltransferase activity"/>
    <property type="evidence" value="ECO:0007669"/>
    <property type="project" value="InterPro"/>
</dbReference>